<feature type="transmembrane region" description="Helical" evidence="1">
    <location>
        <begin position="179"/>
        <end position="200"/>
    </location>
</feature>
<keyword evidence="1" id="KW-1133">Transmembrane helix</keyword>
<sequence length="261" mass="27392">MTAVLETQTPSVRSESGRPVPLGRLTVVELRKLADTRAGLWLLIVIGLATVGTSAIMLGWATDAEQTFEGLFGFGMLPSAVLLPVLGILSMTAEWSQRTALTTFTLVPARERVIVAKLAAGVIIAIASTVATLALAAVANLLAGALGGDGGWDIAGSLIWQGLAMQVLYVLMGLGFGALLLNSPLAIVAFFALPTVWTILGETIKALRTATGWIDINTTTTAMGEANMTGDEWARVGVSAAIWVLVPLALGIWRVLRREVS</sequence>
<protein>
    <submittedName>
        <fullName evidence="2">ABC transporter permease</fullName>
    </submittedName>
</protein>
<evidence type="ECO:0000313" key="2">
    <source>
        <dbReference type="EMBL" id="MCO8271307.1"/>
    </source>
</evidence>
<dbReference type="Proteomes" id="UP001523369">
    <property type="component" value="Unassembled WGS sequence"/>
</dbReference>
<feature type="transmembrane region" description="Helical" evidence="1">
    <location>
        <begin position="154"/>
        <end position="172"/>
    </location>
</feature>
<dbReference type="RefSeq" id="WP_253237440.1">
    <property type="nucleotide sequence ID" value="NZ_JAMYJR010000011.1"/>
</dbReference>
<dbReference type="EMBL" id="JAMYJR010000011">
    <property type="protein sequence ID" value="MCO8271307.1"/>
    <property type="molecule type" value="Genomic_DNA"/>
</dbReference>
<reference evidence="2 3" key="1">
    <citation type="submission" date="2022-06" db="EMBL/GenBank/DDBJ databases">
        <title>New Species of the Genus Actinoplanes, ActinopZanes ferrugineus.</title>
        <authorList>
            <person name="Ding P."/>
        </authorList>
    </citation>
    <scope>NUCLEOTIDE SEQUENCE [LARGE SCALE GENOMIC DNA]</scope>
    <source>
        <strain evidence="2 3">TRM88003</strain>
    </source>
</reference>
<feature type="transmembrane region" description="Helical" evidence="1">
    <location>
        <begin position="72"/>
        <end position="93"/>
    </location>
</feature>
<name>A0ABT1DKD2_9ACTN</name>
<accession>A0ABT1DKD2</accession>
<proteinExistence type="predicted"/>
<keyword evidence="1" id="KW-0812">Transmembrane</keyword>
<feature type="transmembrane region" description="Helical" evidence="1">
    <location>
        <begin position="40"/>
        <end position="60"/>
    </location>
</feature>
<comment type="caution">
    <text evidence="2">The sequence shown here is derived from an EMBL/GenBank/DDBJ whole genome shotgun (WGS) entry which is preliminary data.</text>
</comment>
<gene>
    <name evidence="2" type="ORF">M1L60_11955</name>
</gene>
<feature type="transmembrane region" description="Helical" evidence="1">
    <location>
        <begin position="233"/>
        <end position="256"/>
    </location>
</feature>
<keyword evidence="3" id="KW-1185">Reference proteome</keyword>
<organism evidence="2 3">
    <name type="scientific">Paractinoplanes aksuensis</name>
    <dbReference type="NCBI Taxonomy" id="2939490"/>
    <lineage>
        <taxon>Bacteria</taxon>
        <taxon>Bacillati</taxon>
        <taxon>Actinomycetota</taxon>
        <taxon>Actinomycetes</taxon>
        <taxon>Micromonosporales</taxon>
        <taxon>Micromonosporaceae</taxon>
        <taxon>Paractinoplanes</taxon>
    </lineage>
</organism>
<keyword evidence="1" id="KW-0472">Membrane</keyword>
<feature type="transmembrane region" description="Helical" evidence="1">
    <location>
        <begin position="114"/>
        <end position="142"/>
    </location>
</feature>
<evidence type="ECO:0000313" key="3">
    <source>
        <dbReference type="Proteomes" id="UP001523369"/>
    </source>
</evidence>
<evidence type="ECO:0000256" key="1">
    <source>
        <dbReference type="SAM" id="Phobius"/>
    </source>
</evidence>